<dbReference type="Proteomes" id="UP000283426">
    <property type="component" value="Unassembled WGS sequence"/>
</dbReference>
<dbReference type="EC" id="3.5.1.2" evidence="3 6"/>
<evidence type="ECO:0000256" key="5">
    <source>
        <dbReference type="ARBA" id="ARBA00049534"/>
    </source>
</evidence>
<feature type="binding site" evidence="6">
    <location>
        <position position="113"/>
    </location>
    <ligand>
        <name>substrate</name>
    </ligand>
</feature>
<dbReference type="EMBL" id="QSCO01000008">
    <property type="protein sequence ID" value="RGY07450.1"/>
    <property type="molecule type" value="Genomic_DNA"/>
</dbReference>
<dbReference type="GeneID" id="61274734"/>
<dbReference type="FunFam" id="3.40.710.10:FF:000005">
    <property type="entry name" value="Glutaminase"/>
    <property type="match status" value="1"/>
</dbReference>
<dbReference type="PANTHER" id="PTHR12544">
    <property type="entry name" value="GLUTAMINASE"/>
    <property type="match status" value="1"/>
</dbReference>
<dbReference type="NCBIfam" id="NF002132">
    <property type="entry name" value="PRK00971.1-1"/>
    <property type="match status" value="1"/>
</dbReference>
<dbReference type="PANTHER" id="PTHR12544:SF29">
    <property type="entry name" value="GLUTAMINASE"/>
    <property type="match status" value="1"/>
</dbReference>
<dbReference type="SMR" id="A0A3D4ZAD3"/>
<feature type="binding site" evidence="6">
    <location>
        <position position="240"/>
    </location>
    <ligand>
        <name>substrate</name>
    </ligand>
</feature>
<comment type="similarity">
    <text evidence="1 6">Belongs to the glutaminase family.</text>
</comment>
<dbReference type="Gene3D" id="3.40.710.10">
    <property type="entry name" value="DD-peptidase/beta-lactamase superfamily"/>
    <property type="match status" value="1"/>
</dbReference>
<dbReference type="Proteomes" id="UP001199750">
    <property type="component" value="Unassembled WGS sequence"/>
</dbReference>
<name>A0A3D4ZAD3_9BACT</name>
<comment type="caution">
    <text evidence="8">The sequence shown here is derived from an EMBL/GenBank/DDBJ whole genome shotgun (WGS) entry which is preliminary data.</text>
</comment>
<dbReference type="EMBL" id="JAKNDN010000025">
    <property type="protein sequence ID" value="MCG4960759.1"/>
    <property type="molecule type" value="Genomic_DNA"/>
</dbReference>
<evidence type="ECO:0000313" key="11">
    <source>
        <dbReference type="Proteomes" id="UP000284434"/>
    </source>
</evidence>
<gene>
    <name evidence="6" type="primary">glsA</name>
    <name evidence="8" type="ORF">DWW24_17605</name>
    <name evidence="9" type="ORF">DXA53_07285</name>
    <name evidence="7" type="ORF">L0P03_12995</name>
</gene>
<accession>A0A3D4ZAD3</accession>
<protein>
    <recommendedName>
        <fullName evidence="3 6">Glutaminase</fullName>
        <ecNumber evidence="3 6">3.5.1.2</ecNumber>
    </recommendedName>
</protein>
<reference evidence="7" key="2">
    <citation type="submission" date="2022-01" db="EMBL/GenBank/DDBJ databases">
        <title>Collection of gut derived symbiotic bacterial strains cultured from healthy donors.</title>
        <authorList>
            <person name="Lin H."/>
            <person name="Kohout C."/>
            <person name="Waligurski E."/>
            <person name="Pamer E.G."/>
        </authorList>
    </citation>
    <scope>NUCLEOTIDE SEQUENCE</scope>
    <source>
        <strain evidence="7">DFI.1.149</strain>
    </source>
</reference>
<evidence type="ECO:0000313" key="7">
    <source>
        <dbReference type="EMBL" id="MCG4960759.1"/>
    </source>
</evidence>
<dbReference type="EMBL" id="QRYW01000046">
    <property type="protein sequence ID" value="RGV19762.1"/>
    <property type="molecule type" value="Genomic_DNA"/>
</dbReference>
<dbReference type="SUPFAM" id="SSF56601">
    <property type="entry name" value="beta-lactamase/transpeptidase-like"/>
    <property type="match status" value="1"/>
</dbReference>
<evidence type="ECO:0000256" key="2">
    <source>
        <dbReference type="ARBA" id="ARBA00011881"/>
    </source>
</evidence>
<dbReference type="NCBIfam" id="NF002133">
    <property type="entry name" value="PRK00971.1-2"/>
    <property type="match status" value="1"/>
</dbReference>
<feature type="binding site" evidence="6">
    <location>
        <position position="157"/>
    </location>
    <ligand>
        <name>substrate</name>
    </ligand>
</feature>
<feature type="binding site" evidence="6">
    <location>
        <position position="188"/>
    </location>
    <ligand>
        <name>substrate</name>
    </ligand>
</feature>
<keyword evidence="6" id="KW-0007">Acetylation</keyword>
<dbReference type="OMA" id="NALMQTC"/>
<dbReference type="GO" id="GO:0006537">
    <property type="term" value="P:glutamate biosynthetic process"/>
    <property type="evidence" value="ECO:0007669"/>
    <property type="project" value="TreeGrafter"/>
</dbReference>
<evidence type="ECO:0000256" key="6">
    <source>
        <dbReference type="HAMAP-Rule" id="MF_00313"/>
    </source>
</evidence>
<dbReference type="RefSeq" id="WP_013611747.1">
    <property type="nucleotide sequence ID" value="NZ_JABWDG010000072.1"/>
</dbReference>
<comment type="subunit">
    <text evidence="2 6">Homotetramer.</text>
</comment>
<dbReference type="InterPro" id="IPR015868">
    <property type="entry name" value="Glutaminase"/>
</dbReference>
<dbReference type="NCBIfam" id="TIGR03814">
    <property type="entry name" value="Gln_ase"/>
    <property type="match status" value="1"/>
</dbReference>
<dbReference type="AlphaFoldDB" id="A0A3D4ZAD3"/>
<proteinExistence type="inferred from homology"/>
<dbReference type="Pfam" id="PF04960">
    <property type="entry name" value="Glutaminase"/>
    <property type="match status" value="1"/>
</dbReference>
<organism evidence="8 10">
    <name type="scientific">Odoribacter splanchnicus</name>
    <dbReference type="NCBI Taxonomy" id="28118"/>
    <lineage>
        <taxon>Bacteria</taxon>
        <taxon>Pseudomonadati</taxon>
        <taxon>Bacteroidota</taxon>
        <taxon>Bacteroidia</taxon>
        <taxon>Bacteroidales</taxon>
        <taxon>Odoribacteraceae</taxon>
        <taxon>Odoribacter</taxon>
    </lineage>
</organism>
<dbReference type="GO" id="GO:0006543">
    <property type="term" value="P:L-glutamine catabolic process"/>
    <property type="evidence" value="ECO:0007669"/>
    <property type="project" value="TreeGrafter"/>
</dbReference>
<dbReference type="Proteomes" id="UP000284434">
    <property type="component" value="Unassembled WGS sequence"/>
</dbReference>
<dbReference type="GO" id="GO:0004359">
    <property type="term" value="F:glutaminase activity"/>
    <property type="evidence" value="ECO:0007669"/>
    <property type="project" value="UniProtKB-UniRule"/>
</dbReference>
<evidence type="ECO:0000313" key="9">
    <source>
        <dbReference type="EMBL" id="RGY07450.1"/>
    </source>
</evidence>
<feature type="binding site" evidence="6">
    <location>
        <position position="258"/>
    </location>
    <ligand>
        <name>substrate</name>
    </ligand>
</feature>
<evidence type="ECO:0000313" key="8">
    <source>
        <dbReference type="EMBL" id="RGV19762.1"/>
    </source>
</evidence>
<evidence type="ECO:0000256" key="4">
    <source>
        <dbReference type="ARBA" id="ARBA00022801"/>
    </source>
</evidence>
<keyword evidence="4 6" id="KW-0378">Hydrolase</keyword>
<reference evidence="10 11" key="1">
    <citation type="submission" date="2018-08" db="EMBL/GenBank/DDBJ databases">
        <title>A genome reference for cultivated species of the human gut microbiota.</title>
        <authorList>
            <person name="Zou Y."/>
            <person name="Xue W."/>
            <person name="Luo G."/>
        </authorList>
    </citation>
    <scope>NUCLEOTIDE SEQUENCE [LARGE SCALE GENOMIC DNA]</scope>
    <source>
        <strain evidence="8 10">AF14-6AC</strain>
        <strain evidence="9 11">OF03-11</strain>
    </source>
</reference>
<feature type="binding site" evidence="6">
    <location>
        <position position="164"/>
    </location>
    <ligand>
        <name>substrate</name>
    </ligand>
</feature>
<sequence length="304" mass="33922">MDYGIVIEKIHQELKAYWGKGKVADYIPALAEVEPKRYGIAIETLDGHSFQVGDADIRFSIQSISKVFALAMVTRHLGDRIWKFVGREPSGNPFNSLVQLEYEHGIPRNPFINAGALVVTDRLMSLYEQPKDAILQFVRGICGNDDIYYDKHIARSEREHADRNMALGYLMKSFGNMENDVEDVVDVYCHQCAIAMNCKELTRAFLFLANHGVNPFNQEKILTVSQSKRLGALMLTCGFYDESGDFAFRAGLPGKSGVGGGVAAYIPGNLAITVWSPELNRHGNSLIGMETLERFTTDINNSIF</sequence>
<evidence type="ECO:0000256" key="1">
    <source>
        <dbReference type="ARBA" id="ARBA00011076"/>
    </source>
</evidence>
<comment type="catalytic activity">
    <reaction evidence="5 6">
        <text>L-glutamine + H2O = L-glutamate + NH4(+)</text>
        <dbReference type="Rhea" id="RHEA:15889"/>
        <dbReference type="ChEBI" id="CHEBI:15377"/>
        <dbReference type="ChEBI" id="CHEBI:28938"/>
        <dbReference type="ChEBI" id="CHEBI:29985"/>
        <dbReference type="ChEBI" id="CHEBI:58359"/>
        <dbReference type="EC" id="3.5.1.2"/>
    </reaction>
</comment>
<dbReference type="HAMAP" id="MF_00313">
    <property type="entry name" value="Glutaminase"/>
    <property type="match status" value="1"/>
</dbReference>
<dbReference type="InterPro" id="IPR012338">
    <property type="entry name" value="Beta-lactam/transpept-like"/>
</dbReference>
<feature type="binding site" evidence="6">
    <location>
        <position position="63"/>
    </location>
    <ligand>
        <name>substrate</name>
    </ligand>
</feature>
<evidence type="ECO:0000313" key="10">
    <source>
        <dbReference type="Proteomes" id="UP000283426"/>
    </source>
</evidence>
<evidence type="ECO:0000256" key="3">
    <source>
        <dbReference type="ARBA" id="ARBA00012918"/>
    </source>
</evidence>